<reference evidence="2 3" key="1">
    <citation type="submission" date="2023-06" db="EMBL/GenBank/DDBJ databases">
        <title>Genome sequence of Methanimicrococcus sp. At1.</title>
        <authorList>
            <person name="Protasov E."/>
            <person name="Platt K."/>
            <person name="Poehlein A."/>
            <person name="Daniel R."/>
            <person name="Brune A."/>
        </authorList>
    </citation>
    <scope>NUCLEOTIDE SEQUENCE [LARGE SCALE GENOMIC DNA]</scope>
    <source>
        <strain evidence="2 3">At1</strain>
    </source>
</reference>
<gene>
    <name evidence="2" type="ORF">MmiAt1_07120</name>
</gene>
<protein>
    <submittedName>
        <fullName evidence="2">Uncharacterized protein</fullName>
    </submittedName>
</protein>
<dbReference type="EMBL" id="JAWDKC010000012">
    <property type="protein sequence ID" value="MDV0445155.1"/>
    <property type="molecule type" value="Genomic_DNA"/>
</dbReference>
<keyword evidence="1" id="KW-0472">Membrane</keyword>
<keyword evidence="3" id="KW-1185">Reference proteome</keyword>
<comment type="caution">
    <text evidence="2">The sequence shown here is derived from an EMBL/GenBank/DDBJ whole genome shotgun (WGS) entry which is preliminary data.</text>
</comment>
<evidence type="ECO:0000313" key="3">
    <source>
        <dbReference type="Proteomes" id="UP001272052"/>
    </source>
</evidence>
<organism evidence="2 3">
    <name type="scientific">Methanimicrococcus hacksteinii</name>
    <dbReference type="NCBI Taxonomy" id="3028293"/>
    <lineage>
        <taxon>Archaea</taxon>
        <taxon>Methanobacteriati</taxon>
        <taxon>Methanobacteriota</taxon>
        <taxon>Stenosarchaea group</taxon>
        <taxon>Methanomicrobia</taxon>
        <taxon>Methanosarcinales</taxon>
        <taxon>Methanosarcinaceae</taxon>
        <taxon>Methanimicrococcus</taxon>
    </lineage>
</organism>
<accession>A0ABU3VP11</accession>
<keyword evidence="1" id="KW-1133">Transmembrane helix</keyword>
<evidence type="ECO:0000313" key="2">
    <source>
        <dbReference type="EMBL" id="MDV0445155.1"/>
    </source>
</evidence>
<evidence type="ECO:0000256" key="1">
    <source>
        <dbReference type="SAM" id="Phobius"/>
    </source>
</evidence>
<feature type="transmembrane region" description="Helical" evidence="1">
    <location>
        <begin position="12"/>
        <end position="30"/>
    </location>
</feature>
<dbReference type="Proteomes" id="UP001272052">
    <property type="component" value="Unassembled WGS sequence"/>
</dbReference>
<keyword evidence="1" id="KW-0812">Transmembrane</keyword>
<proteinExistence type="predicted"/>
<sequence>MRVQNHVACRRDFRTGTVILTAAVFIYVPFNKRKAGTSKAGVIDRSNGMTFFGKNFGSIISSDTAVCFVSDCIFYGSIARPLRVQNHVACRRDFRTGTVILTAAAFISVPFCECKSGAGKTGVIDRSNGMTFFGKNFNSIISTGTAVRFVSDCIFHGNVTRPLRVQDHVAGRRDFRTGTVILTAAVFIGIPFNKCKSGAGKAGVIGRNNGMTFFGKNFGNIISSDTAVRFVSNGIFHGNVTRPLRVQNHVAGRRDFRSGTVILTAAVFIGIPFSECKSVTRKTGVIDRSNGMTFFGKNFSNIISPDTAVRFVSNGIFHGNVTRPLRVQDHVACRRDFRSGTVILTAAVFIGIPFNKCKSGAGKTGLIGRSNSMTFFGKNFSSIISPDTAIRFVSNCIFHGSVARPLRVQNHVVGRRDFRSGTVILTAAVFVRVPFSECKTVPGNARIGG</sequence>
<name>A0ABU3VP11_9EURY</name>